<keyword evidence="3 9" id="KW-0808">Transferase</keyword>
<comment type="cofactor">
    <cofactor evidence="9">
        <name>[4Fe-4S] cluster</name>
        <dbReference type="ChEBI" id="CHEBI:49883"/>
    </cofactor>
    <text evidence="9">Binds 2 [4Fe-4S] clusters per subunit. One cluster is coordinated with 3 cysteines and an exchangeable S-adenosyl-L-methionine.</text>
</comment>
<dbReference type="NCBIfam" id="TIGR00510">
    <property type="entry name" value="lipA"/>
    <property type="match status" value="1"/>
</dbReference>
<keyword evidence="2 9" id="KW-0963">Cytoplasm</keyword>
<keyword evidence="5 9" id="KW-0479">Metal-binding</keyword>
<comment type="subcellular location">
    <subcellularLocation>
        <location evidence="9">Cytoplasm</location>
    </subcellularLocation>
</comment>
<evidence type="ECO:0000256" key="7">
    <source>
        <dbReference type="ARBA" id="ARBA00023014"/>
    </source>
</evidence>
<feature type="binding site" evidence="9">
    <location>
        <position position="96"/>
    </location>
    <ligand>
        <name>[4Fe-4S] cluster</name>
        <dbReference type="ChEBI" id="CHEBI:49883"/>
        <label>2</label>
        <note>4Fe-4S-S-AdoMet</note>
    </ligand>
</feature>
<dbReference type="SFLD" id="SFLDF00271">
    <property type="entry name" value="lipoyl_synthase"/>
    <property type="match status" value="1"/>
</dbReference>
<comment type="pathway">
    <text evidence="9">Protein modification; protein lipoylation via endogenous pathway; protein N(6)-(lipoyl)lysine from octanoyl-[acyl-carrier-protein]: step 2/2.</text>
</comment>
<comment type="function">
    <text evidence="9">Catalyzes the radical-mediated insertion of two sulfur atoms into the C-6 and C-8 positions of the octanoyl moiety bound to the lipoyl domains of lipoate-dependent enzymes, thereby converting the octanoylated domains into lipoylated derivatives.</text>
</comment>
<dbReference type="PIRSF" id="PIRSF005963">
    <property type="entry name" value="Lipoyl_synth"/>
    <property type="match status" value="1"/>
</dbReference>
<keyword evidence="4 9" id="KW-0949">S-adenosyl-L-methionine</keyword>
<dbReference type="EMBL" id="CP032759">
    <property type="protein sequence ID" value="AYN24793.1"/>
    <property type="molecule type" value="Genomic_DNA"/>
</dbReference>
<keyword evidence="1 9" id="KW-0004">4Fe-4S</keyword>
<dbReference type="PANTHER" id="PTHR10949">
    <property type="entry name" value="LIPOYL SYNTHASE"/>
    <property type="match status" value="1"/>
</dbReference>
<dbReference type="GO" id="GO:0005737">
    <property type="term" value="C:cytoplasm"/>
    <property type="evidence" value="ECO:0007669"/>
    <property type="project" value="UniProtKB-SubCell"/>
</dbReference>
<dbReference type="HAMAP" id="MF_00206">
    <property type="entry name" value="Lipoyl_synth"/>
    <property type="match status" value="1"/>
</dbReference>
<accession>A0A3G2I6P3</accession>
<evidence type="ECO:0000313" key="11">
    <source>
        <dbReference type="EMBL" id="AYN24793.1"/>
    </source>
</evidence>
<dbReference type="GO" id="GO:0051539">
    <property type="term" value="F:4 iron, 4 sulfur cluster binding"/>
    <property type="evidence" value="ECO:0007669"/>
    <property type="project" value="UniProtKB-UniRule"/>
</dbReference>
<dbReference type="SFLD" id="SFLDS00029">
    <property type="entry name" value="Radical_SAM"/>
    <property type="match status" value="1"/>
</dbReference>
<gene>
    <name evidence="9 11" type="primary">lipA</name>
    <name evidence="11" type="ORF">D8S97_02405</name>
</gene>
<dbReference type="SUPFAM" id="SSF102114">
    <property type="entry name" value="Radical SAM enzymes"/>
    <property type="match status" value="1"/>
</dbReference>
<feature type="binding site" evidence="9">
    <location>
        <position position="71"/>
    </location>
    <ligand>
        <name>[4Fe-4S] cluster</name>
        <dbReference type="ChEBI" id="CHEBI:49883"/>
        <label>1</label>
    </ligand>
</feature>
<dbReference type="OrthoDB" id="9787898at2"/>
<evidence type="ECO:0000256" key="1">
    <source>
        <dbReference type="ARBA" id="ARBA00022485"/>
    </source>
</evidence>
<dbReference type="Pfam" id="PF04055">
    <property type="entry name" value="Radical_SAM"/>
    <property type="match status" value="1"/>
</dbReference>
<dbReference type="GO" id="GO:0016992">
    <property type="term" value="F:lipoate synthase activity"/>
    <property type="evidence" value="ECO:0007669"/>
    <property type="project" value="UniProtKB-UniRule"/>
</dbReference>
<feature type="binding site" evidence="9">
    <location>
        <position position="305"/>
    </location>
    <ligand>
        <name>[4Fe-4S] cluster</name>
        <dbReference type="ChEBI" id="CHEBI:49883"/>
        <label>1</label>
    </ligand>
</feature>
<dbReference type="NCBIfam" id="NF004019">
    <property type="entry name" value="PRK05481.1"/>
    <property type="match status" value="1"/>
</dbReference>
<evidence type="ECO:0000256" key="4">
    <source>
        <dbReference type="ARBA" id="ARBA00022691"/>
    </source>
</evidence>
<dbReference type="UniPathway" id="UPA00538">
    <property type="reaction ID" value="UER00593"/>
</dbReference>
<proteinExistence type="inferred from homology"/>
<dbReference type="PANTHER" id="PTHR10949:SF0">
    <property type="entry name" value="LIPOYL SYNTHASE, MITOCHONDRIAL"/>
    <property type="match status" value="1"/>
</dbReference>
<comment type="catalytic activity">
    <reaction evidence="8 9">
        <text>[[Fe-S] cluster scaffold protein carrying a second [4Fe-4S](2+) cluster] + N(6)-octanoyl-L-lysyl-[protein] + 2 oxidized [2Fe-2S]-[ferredoxin] + 2 S-adenosyl-L-methionine + 4 H(+) = [[Fe-S] cluster scaffold protein] + N(6)-[(R)-dihydrolipoyl]-L-lysyl-[protein] + 4 Fe(3+) + 2 hydrogen sulfide + 2 5'-deoxyadenosine + 2 L-methionine + 2 reduced [2Fe-2S]-[ferredoxin]</text>
        <dbReference type="Rhea" id="RHEA:16585"/>
        <dbReference type="Rhea" id="RHEA-COMP:9928"/>
        <dbReference type="Rhea" id="RHEA-COMP:10000"/>
        <dbReference type="Rhea" id="RHEA-COMP:10001"/>
        <dbReference type="Rhea" id="RHEA-COMP:10475"/>
        <dbReference type="Rhea" id="RHEA-COMP:14568"/>
        <dbReference type="Rhea" id="RHEA-COMP:14569"/>
        <dbReference type="ChEBI" id="CHEBI:15378"/>
        <dbReference type="ChEBI" id="CHEBI:17319"/>
        <dbReference type="ChEBI" id="CHEBI:29034"/>
        <dbReference type="ChEBI" id="CHEBI:29919"/>
        <dbReference type="ChEBI" id="CHEBI:33722"/>
        <dbReference type="ChEBI" id="CHEBI:33737"/>
        <dbReference type="ChEBI" id="CHEBI:33738"/>
        <dbReference type="ChEBI" id="CHEBI:57844"/>
        <dbReference type="ChEBI" id="CHEBI:59789"/>
        <dbReference type="ChEBI" id="CHEBI:78809"/>
        <dbReference type="ChEBI" id="CHEBI:83100"/>
        <dbReference type="EC" id="2.8.1.8"/>
    </reaction>
</comment>
<dbReference type="FunFam" id="3.20.20.70:FF:000040">
    <property type="entry name" value="Lipoyl synthase"/>
    <property type="match status" value="1"/>
</dbReference>
<dbReference type="GO" id="GO:0046872">
    <property type="term" value="F:metal ion binding"/>
    <property type="evidence" value="ECO:0007669"/>
    <property type="project" value="UniProtKB-KW"/>
</dbReference>
<evidence type="ECO:0000259" key="10">
    <source>
        <dbReference type="PROSITE" id="PS51918"/>
    </source>
</evidence>
<feature type="binding site" evidence="9">
    <location>
        <position position="99"/>
    </location>
    <ligand>
        <name>[4Fe-4S] cluster</name>
        <dbReference type="ChEBI" id="CHEBI:49883"/>
        <label>2</label>
        <note>4Fe-4S-S-AdoMet</note>
    </ligand>
</feature>
<evidence type="ECO:0000256" key="8">
    <source>
        <dbReference type="ARBA" id="ARBA00047326"/>
    </source>
</evidence>
<dbReference type="RefSeq" id="WP_158361371.1">
    <property type="nucleotide sequence ID" value="NZ_CP032759.1"/>
</dbReference>
<keyword evidence="7 9" id="KW-0411">Iron-sulfur</keyword>
<dbReference type="SMART" id="SM00729">
    <property type="entry name" value="Elp3"/>
    <property type="match status" value="1"/>
</dbReference>
<evidence type="ECO:0000256" key="2">
    <source>
        <dbReference type="ARBA" id="ARBA00022490"/>
    </source>
</evidence>
<dbReference type="SFLD" id="SFLDG01058">
    <property type="entry name" value="lipoyl_synthase_like"/>
    <property type="match status" value="1"/>
</dbReference>
<feature type="domain" description="Radical SAM core" evidence="10">
    <location>
        <begin position="78"/>
        <end position="294"/>
    </location>
</feature>
<evidence type="ECO:0000313" key="12">
    <source>
        <dbReference type="Proteomes" id="UP000271533"/>
    </source>
</evidence>
<evidence type="ECO:0000256" key="9">
    <source>
        <dbReference type="HAMAP-Rule" id="MF_00206"/>
    </source>
</evidence>
<dbReference type="InterPro" id="IPR006638">
    <property type="entry name" value="Elp3/MiaA/NifB-like_rSAM"/>
</dbReference>
<keyword evidence="6 9" id="KW-0408">Iron</keyword>
<dbReference type="NCBIfam" id="NF009544">
    <property type="entry name" value="PRK12928.1"/>
    <property type="match status" value="1"/>
</dbReference>
<dbReference type="Gene3D" id="3.20.20.70">
    <property type="entry name" value="Aldolase class I"/>
    <property type="match status" value="1"/>
</dbReference>
<feature type="binding site" evidence="9">
    <location>
        <position position="66"/>
    </location>
    <ligand>
        <name>[4Fe-4S] cluster</name>
        <dbReference type="ChEBI" id="CHEBI:49883"/>
        <label>1</label>
    </ligand>
</feature>
<dbReference type="InterPro" id="IPR058240">
    <property type="entry name" value="rSAM_sf"/>
</dbReference>
<reference evidence="11 12" key="1">
    <citation type="submission" date="2018-10" db="EMBL/GenBank/DDBJ databases">
        <title>Genome sequence of the corn leaf aphid (Rhopalosiphum maidis Fitch).</title>
        <authorList>
            <person name="Chen W."/>
            <person name="Shakir S."/>
            <person name="Bigham M."/>
            <person name="Fei Z."/>
            <person name="Jander G."/>
        </authorList>
    </citation>
    <scope>NUCLEOTIDE SEQUENCE [LARGE SCALE GENOMIC DNA]</scope>
    <source>
        <strain evidence="11 12">BTI</strain>
    </source>
</reference>
<name>A0A3G2I6P3_BUCRM</name>
<comment type="similarity">
    <text evidence="9">Belongs to the radical SAM superfamily. Lipoyl synthase family.</text>
</comment>
<dbReference type="AlphaFoldDB" id="A0A3G2I6P3"/>
<protein>
    <recommendedName>
        <fullName evidence="9">Lipoyl synthase</fullName>
        <ecNumber evidence="9">2.8.1.8</ecNumber>
    </recommendedName>
    <alternativeName>
        <fullName evidence="9">Lip-syn</fullName>
        <shortName evidence="9">LS</shortName>
    </alternativeName>
    <alternativeName>
        <fullName evidence="9">Lipoate synthase</fullName>
    </alternativeName>
    <alternativeName>
        <fullName evidence="9">Lipoic acid synthase</fullName>
    </alternativeName>
    <alternativeName>
        <fullName evidence="9">Sulfur insertion protein LipA</fullName>
    </alternativeName>
</protein>
<dbReference type="EC" id="2.8.1.8" evidence="9"/>
<dbReference type="InterPro" id="IPR003698">
    <property type="entry name" value="Lipoyl_synth"/>
</dbReference>
<dbReference type="InterPro" id="IPR031691">
    <property type="entry name" value="LIAS_N"/>
</dbReference>
<evidence type="ECO:0000256" key="5">
    <source>
        <dbReference type="ARBA" id="ARBA00022723"/>
    </source>
</evidence>
<dbReference type="Pfam" id="PF16881">
    <property type="entry name" value="LIAS_N"/>
    <property type="match status" value="1"/>
</dbReference>
<evidence type="ECO:0000256" key="6">
    <source>
        <dbReference type="ARBA" id="ARBA00023004"/>
    </source>
</evidence>
<dbReference type="Proteomes" id="UP000271533">
    <property type="component" value="Chromosome"/>
</dbReference>
<organism evidence="11 12">
    <name type="scientific">Buchnera aphidicola subsp. Rhopalosiphum maidis</name>
    <dbReference type="NCBI Taxonomy" id="118109"/>
    <lineage>
        <taxon>Bacteria</taxon>
        <taxon>Pseudomonadati</taxon>
        <taxon>Pseudomonadota</taxon>
        <taxon>Gammaproteobacteria</taxon>
        <taxon>Enterobacterales</taxon>
        <taxon>Erwiniaceae</taxon>
        <taxon>Buchnera</taxon>
    </lineage>
</organism>
<feature type="binding site" evidence="9">
    <location>
        <position position="92"/>
    </location>
    <ligand>
        <name>[4Fe-4S] cluster</name>
        <dbReference type="ChEBI" id="CHEBI:49883"/>
        <label>2</label>
        <note>4Fe-4S-S-AdoMet</note>
    </ligand>
</feature>
<dbReference type="InterPro" id="IPR013785">
    <property type="entry name" value="Aldolase_TIM"/>
</dbReference>
<dbReference type="PROSITE" id="PS51918">
    <property type="entry name" value="RADICAL_SAM"/>
    <property type="match status" value="1"/>
</dbReference>
<dbReference type="InterPro" id="IPR007197">
    <property type="entry name" value="rSAM"/>
</dbReference>
<dbReference type="GO" id="GO:0009249">
    <property type="term" value="P:protein lipoylation"/>
    <property type="evidence" value="ECO:0007669"/>
    <property type="project" value="UniProtKB-UniRule"/>
</dbReference>
<evidence type="ECO:0000256" key="3">
    <source>
        <dbReference type="ARBA" id="ARBA00022679"/>
    </source>
</evidence>
<sequence>MNNKKDSLFKIIKKNKTLNVIPTKNFSKKIIKLNKPNWIKVKIPVDTSRIRGIKNALRKNNLYSVCEEANCPNLPECFNHGTATFMILGSKCTRNCPFCAVSHGKPNSLNEEEPNNLAKTVFDMGINYVVITSVVRDDLYDGGAQHFVNCITSIRKKNKVKIEILVPDFRGRVKLILNIFNSGLPDVFNHNIENVPRLYKKIRPGANYKRSLFLLESFKKKFFNIPTKSGFMLGLGEKDVEIIQVMKDLYSSGVTFLTVGQYLQPSINHIPVQRYIPLSEFENIKKEALSIGFTNAFCGPFVRSSYHASFQTNLFIKK</sequence>
<feature type="binding site" evidence="9">
    <location>
        <position position="77"/>
    </location>
    <ligand>
        <name>[4Fe-4S] cluster</name>
        <dbReference type="ChEBI" id="CHEBI:49883"/>
        <label>1</label>
    </ligand>
</feature>